<gene>
    <name evidence="1" type="ORF">SAMN05216352_105174</name>
</gene>
<proteinExistence type="predicted"/>
<evidence type="ECO:0000313" key="2">
    <source>
        <dbReference type="Proteomes" id="UP000199017"/>
    </source>
</evidence>
<sequence length="51" mass="6035">MKISVKKAEKLAADNAENRIQSVRKPRKERRGFYANYSKAYDNLCRMLQPF</sequence>
<organism evidence="1 2">
    <name type="scientific">Alteribacillus bidgolensis</name>
    <dbReference type="NCBI Taxonomy" id="930129"/>
    <lineage>
        <taxon>Bacteria</taxon>
        <taxon>Bacillati</taxon>
        <taxon>Bacillota</taxon>
        <taxon>Bacilli</taxon>
        <taxon>Bacillales</taxon>
        <taxon>Bacillaceae</taxon>
        <taxon>Alteribacillus</taxon>
    </lineage>
</organism>
<dbReference type="Proteomes" id="UP000199017">
    <property type="component" value="Unassembled WGS sequence"/>
</dbReference>
<dbReference type="AlphaFoldDB" id="A0A1G8IFE2"/>
<dbReference type="EMBL" id="FNDU01000005">
    <property type="protein sequence ID" value="SDI17636.1"/>
    <property type="molecule type" value="Genomic_DNA"/>
</dbReference>
<keyword evidence="2" id="KW-1185">Reference proteome</keyword>
<name>A0A1G8IFE2_9BACI</name>
<accession>A0A1G8IFE2</accession>
<protein>
    <submittedName>
        <fullName evidence="1">Uncharacterized protein</fullName>
    </submittedName>
</protein>
<evidence type="ECO:0000313" key="1">
    <source>
        <dbReference type="EMBL" id="SDI17636.1"/>
    </source>
</evidence>
<reference evidence="1 2" key="1">
    <citation type="submission" date="2016-10" db="EMBL/GenBank/DDBJ databases">
        <authorList>
            <person name="de Groot N.N."/>
        </authorList>
    </citation>
    <scope>NUCLEOTIDE SEQUENCE [LARGE SCALE GENOMIC DNA]</scope>
    <source>
        <strain evidence="2">P4B,CCM 7963,CECT 7998,DSM 25260,IBRC-M 10614,KCTC 13821</strain>
    </source>
</reference>